<dbReference type="SUPFAM" id="SSF50692">
    <property type="entry name" value="ADC-like"/>
    <property type="match status" value="1"/>
</dbReference>
<comment type="caution">
    <text evidence="7">The sequence shown here is derived from an EMBL/GenBank/DDBJ whole genome shotgun (WGS) entry which is preliminary data.</text>
</comment>
<dbReference type="PROSITE" id="PS00932">
    <property type="entry name" value="MOLYBDOPTERIN_PROK_3"/>
    <property type="match status" value="1"/>
</dbReference>
<evidence type="ECO:0000259" key="5">
    <source>
        <dbReference type="PROSITE" id="PS51669"/>
    </source>
</evidence>
<dbReference type="GO" id="GO:0046872">
    <property type="term" value="F:metal ion binding"/>
    <property type="evidence" value="ECO:0007669"/>
    <property type="project" value="UniProtKB-KW"/>
</dbReference>
<dbReference type="RefSeq" id="WP_120673562.1">
    <property type="nucleotide sequence ID" value="NZ_RAZS01000001.1"/>
</dbReference>
<keyword evidence="1" id="KW-0004">4Fe-4S</keyword>
<dbReference type="PANTHER" id="PTHR43105">
    <property type="entry name" value="RESPIRATORY NITRATE REDUCTASE"/>
    <property type="match status" value="1"/>
</dbReference>
<dbReference type="GO" id="GO:0016491">
    <property type="term" value="F:oxidoreductase activity"/>
    <property type="evidence" value="ECO:0007669"/>
    <property type="project" value="InterPro"/>
</dbReference>
<evidence type="ECO:0000256" key="2">
    <source>
        <dbReference type="ARBA" id="ARBA00022723"/>
    </source>
</evidence>
<dbReference type="SUPFAM" id="SSF53706">
    <property type="entry name" value="Formate dehydrogenase/DMSO reductase, domains 1-3"/>
    <property type="match status" value="1"/>
</dbReference>
<dbReference type="EMBL" id="RAZS01000001">
    <property type="protein sequence ID" value="RKN23885.1"/>
    <property type="molecule type" value="Genomic_DNA"/>
</dbReference>
<feature type="domain" description="4Fe-4S Mo/W bis-MGD-type" evidence="5">
    <location>
        <begin position="39"/>
        <end position="95"/>
    </location>
</feature>
<dbReference type="Proteomes" id="UP000271548">
    <property type="component" value="Unassembled WGS sequence"/>
</dbReference>
<dbReference type="Gene3D" id="3.40.228.10">
    <property type="entry name" value="Dimethylsulfoxide Reductase, domain 2"/>
    <property type="match status" value="1"/>
</dbReference>
<evidence type="ECO:0000313" key="9">
    <source>
        <dbReference type="Proteomes" id="UP000275865"/>
    </source>
</evidence>
<gene>
    <name evidence="7" type="ORF">D7044_16090</name>
    <name evidence="6" type="ORF">D7147_02330</name>
</gene>
<dbReference type="Proteomes" id="UP000275865">
    <property type="component" value="Unassembled WGS sequence"/>
</dbReference>
<keyword evidence="3" id="KW-0408">Iron</keyword>
<dbReference type="EMBL" id="RAZT01000007">
    <property type="protein sequence ID" value="RKN31800.1"/>
    <property type="molecule type" value="Genomic_DNA"/>
</dbReference>
<dbReference type="PANTHER" id="PTHR43105:SF10">
    <property type="entry name" value="NADH-QUINONE OXIDOREDUCTASE SUBUNIT G"/>
    <property type="match status" value="1"/>
</dbReference>
<evidence type="ECO:0000313" key="7">
    <source>
        <dbReference type="EMBL" id="RKN31800.1"/>
    </source>
</evidence>
<dbReference type="InterPro" id="IPR006655">
    <property type="entry name" value="Mopterin_OxRdtase_prok_CS"/>
</dbReference>
<evidence type="ECO:0000313" key="8">
    <source>
        <dbReference type="Proteomes" id="UP000271548"/>
    </source>
</evidence>
<name>A0A3A9Y1X4_9ACTN</name>
<evidence type="ECO:0000256" key="4">
    <source>
        <dbReference type="ARBA" id="ARBA00023014"/>
    </source>
</evidence>
<organism evidence="7 9">
    <name type="scientific">Micromonospora musae</name>
    <dbReference type="NCBI Taxonomy" id="1894970"/>
    <lineage>
        <taxon>Bacteria</taxon>
        <taxon>Bacillati</taxon>
        <taxon>Actinomycetota</taxon>
        <taxon>Actinomycetes</taxon>
        <taxon>Micromonosporales</taxon>
        <taxon>Micromonosporaceae</taxon>
        <taxon>Micromonospora</taxon>
    </lineage>
</organism>
<evidence type="ECO:0000256" key="3">
    <source>
        <dbReference type="ARBA" id="ARBA00023004"/>
    </source>
</evidence>
<dbReference type="InterPro" id="IPR050123">
    <property type="entry name" value="Prok_molybdopt-oxidoreductase"/>
</dbReference>
<evidence type="ECO:0000313" key="6">
    <source>
        <dbReference type="EMBL" id="RKN23885.1"/>
    </source>
</evidence>
<dbReference type="InterPro" id="IPR006657">
    <property type="entry name" value="MoPterin_dinucl-bd_dom"/>
</dbReference>
<dbReference type="Pfam" id="PF01568">
    <property type="entry name" value="Molydop_binding"/>
    <property type="match status" value="1"/>
</dbReference>
<accession>A0A3A9Y1X4</accession>
<dbReference type="InterPro" id="IPR009010">
    <property type="entry name" value="Asp_de-COase-like_dom_sf"/>
</dbReference>
<dbReference type="CDD" id="cd00508">
    <property type="entry name" value="MopB_CT_Fdh-Nap-like"/>
    <property type="match status" value="1"/>
</dbReference>
<keyword evidence="4" id="KW-0411">Iron-sulfur</keyword>
<protein>
    <submittedName>
        <fullName evidence="7">Nitrate reductase</fullName>
    </submittedName>
</protein>
<proteinExistence type="predicted"/>
<keyword evidence="2" id="KW-0479">Metal-binding</keyword>
<dbReference type="OrthoDB" id="7376058at2"/>
<dbReference type="InterPro" id="IPR006656">
    <property type="entry name" value="Mopterin_OxRdtase"/>
</dbReference>
<dbReference type="AlphaFoldDB" id="A0A3A9Y1X4"/>
<evidence type="ECO:0000256" key="1">
    <source>
        <dbReference type="ARBA" id="ARBA00022485"/>
    </source>
</evidence>
<keyword evidence="8" id="KW-1185">Reference proteome</keyword>
<dbReference type="Pfam" id="PF00384">
    <property type="entry name" value="Molybdopterin"/>
    <property type="match status" value="1"/>
</dbReference>
<dbReference type="Gene3D" id="2.40.40.20">
    <property type="match status" value="1"/>
</dbReference>
<dbReference type="PROSITE" id="PS51669">
    <property type="entry name" value="4FE4S_MOW_BIS_MGD"/>
    <property type="match status" value="1"/>
</dbReference>
<dbReference type="PROSITE" id="PS00490">
    <property type="entry name" value="MOLYBDOPTERIN_PROK_2"/>
    <property type="match status" value="1"/>
</dbReference>
<dbReference type="GO" id="GO:0043546">
    <property type="term" value="F:molybdopterin cofactor binding"/>
    <property type="evidence" value="ECO:0007669"/>
    <property type="project" value="InterPro"/>
</dbReference>
<dbReference type="GO" id="GO:0051539">
    <property type="term" value="F:4 iron, 4 sulfur cluster binding"/>
    <property type="evidence" value="ECO:0007669"/>
    <property type="project" value="UniProtKB-KW"/>
</dbReference>
<dbReference type="Gene3D" id="3.40.50.740">
    <property type="match status" value="1"/>
</dbReference>
<dbReference type="InterPro" id="IPR006963">
    <property type="entry name" value="Mopterin_OxRdtase_4Fe-4S_dom"/>
</dbReference>
<dbReference type="CDD" id="cd02754">
    <property type="entry name" value="MopB_Nitrate-R-NapA-like"/>
    <property type="match status" value="1"/>
</dbReference>
<dbReference type="Gene3D" id="2.20.25.90">
    <property type="entry name" value="ADC-like domains"/>
    <property type="match status" value="1"/>
</dbReference>
<sequence>MVDRIADPWGPRTPYGAGQEWPVRVDTFLDGDLRAEDVDQWVQSASILHSNGDALDIAVRDGRMVGVRGRAVDRVNRGRLDPKDLYGWQANHSPDRLTRPLVRDGDRLVETDWDTAMGRIVDRSKELLDGPGGWGHFGFYTTGQLFLEEYYTLGVIGKAGLGTPHMDGNTRLCTATSAAALKATFGADGQPGSYTDIDHCDTLALWGHNVAETQAVLWMRMLDRRRGPNPPAMLAVDPRSTAVTREADLHLPIRNGTNMALLNGLLREVIRNGWYDEEYVAAHTLGFDELSRTVDGYPPERVAEICDVPAADVRRAAELLGGSQRLLSTVLQGFYQSNQATAAACQVNNLHLLRGMIGRPGAGLYQMNGQPTAQNTRETGADGDLPGLRNWDNPDHIAELARLWNVDSEVIPHWAPPTHAMQIFRYAEQGSIKLLWISATNPAVSLPDLSRIRRILRRPELFVVVQDLFLTETAEFADVVLPGATWGEKTGTFTNVDRTVHLSEKAVESPGEARPDLDIFLEYARRMDFRDRDGRPLIRWTSPEEAFEAWKECSRGRPCDYTGLSYDRLRGGSGIQWPCTDARPEGTERLYVDGVFPTDPEVCETYGQDLATGAELLADEYRAKQPGGRAFLHADEYRPSPEVPDAEHPMLLTTGRTVYQFHTRTKTGRAPQLNAAAPDVWVELNPVDAERLGIGEGDLVGVSSARGAVQARARLSGIRPGVVFLPFHYGWFDQDPADRTPRAANELTITAWDPVSKQPLFKVAAVAVTRLAGGGGVPAPAPTVGGSAPAVAGIPATVGGPAAEATSQVGGE</sequence>
<reference evidence="8 9" key="1">
    <citation type="submission" date="2018-09" db="EMBL/GenBank/DDBJ databases">
        <title>Micromonospora sp. nov. MS1-9, isolated from a root of Musa sp.</title>
        <authorList>
            <person name="Kuncharoen N."/>
            <person name="Kudo T."/>
            <person name="Ohkuma M."/>
            <person name="Yuki M."/>
            <person name="Tanasupawat S."/>
        </authorList>
    </citation>
    <scope>NUCLEOTIDE SEQUENCE [LARGE SCALE GENOMIC DNA]</scope>
    <source>
        <strain evidence="7 9">MS1-9</strain>
        <strain evidence="6 8">NGC1-4</strain>
    </source>
</reference>